<feature type="transmembrane region" description="Helical" evidence="6">
    <location>
        <begin position="44"/>
        <end position="69"/>
    </location>
</feature>
<evidence type="ECO:0000256" key="6">
    <source>
        <dbReference type="SAM" id="Phobius"/>
    </source>
</evidence>
<evidence type="ECO:0000256" key="4">
    <source>
        <dbReference type="ARBA" id="ARBA00022989"/>
    </source>
</evidence>
<dbReference type="Pfam" id="PF02683">
    <property type="entry name" value="DsbD_TM"/>
    <property type="match status" value="1"/>
</dbReference>
<comment type="similarity">
    <text evidence="2">Belongs to the DsbD family.</text>
</comment>
<reference evidence="9" key="1">
    <citation type="submission" date="2015-06" db="EMBL/GenBank/DDBJ databases">
        <title>Complete genome sequence and metabolic analysis of phthalate degradation pathway in Gordonia sp. QH-11.</title>
        <authorList>
            <person name="Jin D."/>
            <person name="Kong X."/>
            <person name="Bai Z."/>
        </authorList>
    </citation>
    <scope>NUCLEOTIDE SEQUENCE [LARGE SCALE GENOMIC DNA]</scope>
    <source>
        <strain evidence="9">QH-11</strain>
    </source>
</reference>
<feature type="transmembrane region" description="Helical" evidence="6">
    <location>
        <begin position="6"/>
        <end position="32"/>
    </location>
</feature>
<feature type="transmembrane region" description="Helical" evidence="6">
    <location>
        <begin position="152"/>
        <end position="176"/>
    </location>
</feature>
<feature type="transmembrane region" description="Helical" evidence="6">
    <location>
        <begin position="117"/>
        <end position="146"/>
    </location>
</feature>
<dbReference type="PANTHER" id="PTHR31272:SF4">
    <property type="entry name" value="CYTOCHROME C-TYPE BIOGENESIS PROTEIN HI_1454-RELATED"/>
    <property type="match status" value="1"/>
</dbReference>
<organism evidence="8 9">
    <name type="scientific">Gordonia phthalatica</name>
    <dbReference type="NCBI Taxonomy" id="1136941"/>
    <lineage>
        <taxon>Bacteria</taxon>
        <taxon>Bacillati</taxon>
        <taxon>Actinomycetota</taxon>
        <taxon>Actinomycetes</taxon>
        <taxon>Mycobacteriales</taxon>
        <taxon>Gordoniaceae</taxon>
        <taxon>Gordonia</taxon>
    </lineage>
</organism>
<dbReference type="GO" id="GO:0017004">
    <property type="term" value="P:cytochrome complex assembly"/>
    <property type="evidence" value="ECO:0007669"/>
    <property type="project" value="InterPro"/>
</dbReference>
<evidence type="ECO:0000313" key="8">
    <source>
        <dbReference type="EMBL" id="ALG86072.1"/>
    </source>
</evidence>
<dbReference type="GO" id="GO:0016020">
    <property type="term" value="C:membrane"/>
    <property type="evidence" value="ECO:0007669"/>
    <property type="project" value="UniProtKB-SubCell"/>
</dbReference>
<dbReference type="KEGG" id="goq:ACH46_18165"/>
<dbReference type="PATRIC" id="fig|1136941.3.peg.3714"/>
<name>A0A0N9MSJ4_9ACTN</name>
<dbReference type="Proteomes" id="UP000063789">
    <property type="component" value="Chromosome"/>
</dbReference>
<dbReference type="EMBL" id="CP011853">
    <property type="protein sequence ID" value="ALG86072.1"/>
    <property type="molecule type" value="Genomic_DNA"/>
</dbReference>
<feature type="transmembrane region" description="Helical" evidence="6">
    <location>
        <begin position="241"/>
        <end position="266"/>
    </location>
</feature>
<dbReference type="AlphaFoldDB" id="A0A0N9MSJ4"/>
<evidence type="ECO:0000256" key="5">
    <source>
        <dbReference type="ARBA" id="ARBA00023136"/>
    </source>
</evidence>
<accession>A0A0N9MSJ4</accession>
<feature type="transmembrane region" description="Helical" evidence="6">
    <location>
        <begin position="75"/>
        <end position="96"/>
    </location>
</feature>
<evidence type="ECO:0000256" key="3">
    <source>
        <dbReference type="ARBA" id="ARBA00022692"/>
    </source>
</evidence>
<comment type="subcellular location">
    <subcellularLocation>
        <location evidence="1">Membrane</location>
        <topology evidence="1">Multi-pass membrane protein</topology>
    </subcellularLocation>
</comment>
<evidence type="ECO:0000313" key="9">
    <source>
        <dbReference type="Proteomes" id="UP000063789"/>
    </source>
</evidence>
<dbReference type="InterPro" id="IPR051790">
    <property type="entry name" value="Cytochrome_c-biogenesis_DsbD"/>
</dbReference>
<gene>
    <name evidence="8" type="ORF">ACH46_18165</name>
</gene>
<feature type="domain" description="Cytochrome C biogenesis protein transmembrane" evidence="7">
    <location>
        <begin position="6"/>
        <end position="175"/>
    </location>
</feature>
<dbReference type="STRING" id="1136941.ACH46_18165"/>
<keyword evidence="9" id="KW-1185">Reference proteome</keyword>
<dbReference type="RefSeq" id="WP_062394173.1">
    <property type="nucleotide sequence ID" value="NZ_CP011853.1"/>
</dbReference>
<feature type="transmembrane region" description="Helical" evidence="6">
    <location>
        <begin position="197"/>
        <end position="221"/>
    </location>
</feature>
<protein>
    <submittedName>
        <fullName evidence="8">Cytochrome C biogenesis protein</fullName>
    </submittedName>
</protein>
<keyword evidence="5 6" id="KW-0472">Membrane</keyword>
<evidence type="ECO:0000256" key="1">
    <source>
        <dbReference type="ARBA" id="ARBA00004141"/>
    </source>
</evidence>
<keyword evidence="4 6" id="KW-1133">Transmembrane helix</keyword>
<dbReference type="InterPro" id="IPR003834">
    <property type="entry name" value="Cyt_c_assmbl_TM_dom"/>
</dbReference>
<dbReference type="PANTHER" id="PTHR31272">
    <property type="entry name" value="CYTOCHROME C-TYPE BIOGENESIS PROTEIN HI_1454-RELATED"/>
    <property type="match status" value="1"/>
</dbReference>
<evidence type="ECO:0000259" key="7">
    <source>
        <dbReference type="Pfam" id="PF02683"/>
    </source>
</evidence>
<sequence>MDIGLVAAFAGGVLALLSPCAALLLPAFFASTVGARGALLMHGVVFYVGLLITLLPVGIGVGALAGAVAEHRSTIIAVASVVIVLMGVIQLVGRGFDLGRAIPGVSRLQRETVRRTGLVKTLLLGAVSGVAGFCTGPILGAVLTLAATRGMAGASVLLAVYAMGMVVPLLLIAALWNRIGGRIRAGLRGRELRIGRVRLHTTNVVTGLLLIVVGVAFWFTNGFIALSDPVDADLQLRLQDGAAALADPIVDVVAIVVLAAGFLAWWSRRTRV</sequence>
<dbReference type="OrthoDB" id="4332145at2"/>
<proteinExistence type="inferred from homology"/>
<evidence type="ECO:0000256" key="2">
    <source>
        <dbReference type="ARBA" id="ARBA00006143"/>
    </source>
</evidence>
<keyword evidence="3 6" id="KW-0812">Transmembrane</keyword>
<reference evidence="8 9" key="2">
    <citation type="journal article" date="2017" name="Int. J. Syst. Evol. Microbiol.">
        <title>Gordonia phthalatica sp. nov., a di-n-butyl phthalate-degrading bacterium isolated from activated sludge.</title>
        <authorList>
            <person name="Jin D."/>
            <person name="Kong X."/>
            <person name="Jia M."/>
            <person name="Yu X."/>
            <person name="Wang X."/>
            <person name="Zhuang X."/>
            <person name="Deng Y."/>
            <person name="Bai Z."/>
        </authorList>
    </citation>
    <scope>NUCLEOTIDE SEQUENCE [LARGE SCALE GENOMIC DNA]</scope>
    <source>
        <strain evidence="8 9">QH-11</strain>
    </source>
</reference>